<keyword evidence="5 7" id="KW-0687">Ribonucleoprotein</keyword>
<keyword evidence="3 7" id="KW-0694">RNA-binding</keyword>
<dbReference type="Pfam" id="PF00297">
    <property type="entry name" value="Ribosomal_L3"/>
    <property type="match status" value="1"/>
</dbReference>
<protein>
    <recommendedName>
        <fullName evidence="6 7">Large ribosomal subunit protein uL3</fullName>
    </recommendedName>
</protein>
<dbReference type="PANTHER" id="PTHR11229:SF16">
    <property type="entry name" value="LARGE RIBOSOMAL SUBUNIT PROTEIN UL3C"/>
    <property type="match status" value="1"/>
</dbReference>
<dbReference type="Gene3D" id="2.40.30.10">
    <property type="entry name" value="Translation factors"/>
    <property type="match status" value="1"/>
</dbReference>
<keyword evidence="12" id="KW-1185">Reference proteome</keyword>
<comment type="subunit">
    <text evidence="7 9">Part of the 50S ribosomal subunit. Forms a cluster with proteins L14 and L19.</text>
</comment>
<evidence type="ECO:0000256" key="10">
    <source>
        <dbReference type="SAM" id="MobiDB-lite"/>
    </source>
</evidence>
<dbReference type="InterPro" id="IPR009000">
    <property type="entry name" value="Transl_B-barrel_sf"/>
</dbReference>
<proteinExistence type="inferred from homology"/>
<dbReference type="EMBL" id="JARRAG010000002">
    <property type="protein sequence ID" value="MDG3007216.1"/>
    <property type="molecule type" value="Genomic_DNA"/>
</dbReference>
<dbReference type="InterPro" id="IPR019927">
    <property type="entry name" value="Ribosomal_uL3_bac/org-type"/>
</dbReference>
<comment type="similarity">
    <text evidence="1 7 8">Belongs to the universal ribosomal protein uL3 family.</text>
</comment>
<organism evidence="11 12">
    <name type="scientific">Paludisphaera mucosa</name>
    <dbReference type="NCBI Taxonomy" id="3030827"/>
    <lineage>
        <taxon>Bacteria</taxon>
        <taxon>Pseudomonadati</taxon>
        <taxon>Planctomycetota</taxon>
        <taxon>Planctomycetia</taxon>
        <taxon>Isosphaerales</taxon>
        <taxon>Isosphaeraceae</taxon>
        <taxon>Paludisphaera</taxon>
    </lineage>
</organism>
<evidence type="ECO:0000256" key="5">
    <source>
        <dbReference type="ARBA" id="ARBA00023274"/>
    </source>
</evidence>
<dbReference type="RefSeq" id="WP_277863503.1">
    <property type="nucleotide sequence ID" value="NZ_JARRAG010000002.1"/>
</dbReference>
<evidence type="ECO:0000313" key="12">
    <source>
        <dbReference type="Proteomes" id="UP001216907"/>
    </source>
</evidence>
<feature type="region of interest" description="Disordered" evidence="10">
    <location>
        <begin position="138"/>
        <end position="168"/>
    </location>
</feature>
<evidence type="ECO:0000256" key="3">
    <source>
        <dbReference type="ARBA" id="ARBA00022884"/>
    </source>
</evidence>
<name>A0ABT6FI00_9BACT</name>
<dbReference type="InterPro" id="IPR000597">
    <property type="entry name" value="Ribosomal_uL3"/>
</dbReference>
<reference evidence="11 12" key="1">
    <citation type="submission" date="2023-03" db="EMBL/GenBank/DDBJ databases">
        <title>Paludisphaera mucosa sp. nov. a novel planctomycete from northern fen.</title>
        <authorList>
            <person name="Ivanova A."/>
        </authorList>
    </citation>
    <scope>NUCLEOTIDE SEQUENCE [LARGE SCALE GENOMIC DNA]</scope>
    <source>
        <strain evidence="11 12">Pla2</strain>
    </source>
</reference>
<dbReference type="Proteomes" id="UP001216907">
    <property type="component" value="Unassembled WGS sequence"/>
</dbReference>
<dbReference type="InterPro" id="IPR019926">
    <property type="entry name" value="Ribosomal_uL3_CS"/>
</dbReference>
<evidence type="ECO:0000256" key="1">
    <source>
        <dbReference type="ARBA" id="ARBA00006540"/>
    </source>
</evidence>
<evidence type="ECO:0000313" key="11">
    <source>
        <dbReference type="EMBL" id="MDG3007216.1"/>
    </source>
</evidence>
<sequence length="211" mass="22937">MRVGLLGRKVGMTQIFQEDGTAVPITVLECGPCTVLQVRTDDVDGYHAVQLGFDDKKRKNATQAERGHAKKVDAEPKRYVREIRQAGPVVDVQAGAKLTVEVFSEIKNVDVTGVSKGRGFSGVIKRHGFRGLRATHGVKRMHRHPGSSGPSADPSRTRKGIRKPGQFGNTQVTVRNLEVVRIDPTNNLLLLRGAVPGPNGGYLTVRQTNKG</sequence>
<comment type="function">
    <text evidence="7 9">One of the primary rRNA binding proteins, it binds directly near the 3'-end of the 23S rRNA, where it nucleates assembly of the 50S subunit.</text>
</comment>
<evidence type="ECO:0000256" key="2">
    <source>
        <dbReference type="ARBA" id="ARBA00022730"/>
    </source>
</evidence>
<evidence type="ECO:0000256" key="7">
    <source>
        <dbReference type="HAMAP-Rule" id="MF_01325"/>
    </source>
</evidence>
<dbReference type="PROSITE" id="PS00474">
    <property type="entry name" value="RIBOSOMAL_L3"/>
    <property type="match status" value="1"/>
</dbReference>
<evidence type="ECO:0000256" key="4">
    <source>
        <dbReference type="ARBA" id="ARBA00022980"/>
    </source>
</evidence>
<dbReference type="GO" id="GO:0005840">
    <property type="term" value="C:ribosome"/>
    <property type="evidence" value="ECO:0007669"/>
    <property type="project" value="UniProtKB-KW"/>
</dbReference>
<evidence type="ECO:0000256" key="6">
    <source>
        <dbReference type="ARBA" id="ARBA00035243"/>
    </source>
</evidence>
<dbReference type="Gene3D" id="3.30.160.810">
    <property type="match status" value="1"/>
</dbReference>
<dbReference type="PANTHER" id="PTHR11229">
    <property type="entry name" value="50S RIBOSOMAL PROTEIN L3"/>
    <property type="match status" value="1"/>
</dbReference>
<evidence type="ECO:0000256" key="8">
    <source>
        <dbReference type="RuleBase" id="RU003905"/>
    </source>
</evidence>
<evidence type="ECO:0000256" key="9">
    <source>
        <dbReference type="RuleBase" id="RU003906"/>
    </source>
</evidence>
<dbReference type="NCBIfam" id="TIGR03625">
    <property type="entry name" value="L3_bact"/>
    <property type="match status" value="1"/>
</dbReference>
<keyword evidence="4 7" id="KW-0689">Ribosomal protein</keyword>
<keyword evidence="2 7" id="KW-0699">rRNA-binding</keyword>
<dbReference type="SUPFAM" id="SSF50447">
    <property type="entry name" value="Translation proteins"/>
    <property type="match status" value="1"/>
</dbReference>
<accession>A0ABT6FI00</accession>
<dbReference type="HAMAP" id="MF_01325_B">
    <property type="entry name" value="Ribosomal_uL3_B"/>
    <property type="match status" value="1"/>
</dbReference>
<comment type="caution">
    <text evidence="11">The sequence shown here is derived from an EMBL/GenBank/DDBJ whole genome shotgun (WGS) entry which is preliminary data.</text>
</comment>
<gene>
    <name evidence="7 11" type="primary">rplC</name>
    <name evidence="11" type="ORF">PZE19_25925</name>
</gene>